<feature type="compositionally biased region" description="Acidic residues" evidence="7">
    <location>
        <begin position="815"/>
        <end position="842"/>
    </location>
</feature>
<dbReference type="InterPro" id="IPR036412">
    <property type="entry name" value="HAD-like_sf"/>
</dbReference>
<comment type="catalytic activity">
    <reaction evidence="5 6">
        <text>O-phospho-L-threonyl-[protein] + H2O = L-threonyl-[protein] + phosphate</text>
        <dbReference type="Rhea" id="RHEA:47004"/>
        <dbReference type="Rhea" id="RHEA-COMP:11060"/>
        <dbReference type="Rhea" id="RHEA-COMP:11605"/>
        <dbReference type="ChEBI" id="CHEBI:15377"/>
        <dbReference type="ChEBI" id="CHEBI:30013"/>
        <dbReference type="ChEBI" id="CHEBI:43474"/>
        <dbReference type="ChEBI" id="CHEBI:61977"/>
        <dbReference type="EC" id="3.1.3.16"/>
    </reaction>
</comment>
<feature type="compositionally biased region" description="Basic and acidic residues" evidence="7">
    <location>
        <begin position="843"/>
        <end position="860"/>
    </location>
</feature>
<accession>A0ABR4A232</accession>
<dbReference type="PANTHER" id="PTHR23081">
    <property type="entry name" value="RNA POLYMERASE II CTD PHOSPHATASE"/>
    <property type="match status" value="1"/>
</dbReference>
<evidence type="ECO:0000313" key="10">
    <source>
        <dbReference type="EMBL" id="KAL2039549.1"/>
    </source>
</evidence>
<feature type="domain" description="BRCT" evidence="8">
    <location>
        <begin position="544"/>
        <end position="639"/>
    </location>
</feature>
<dbReference type="PROSITE" id="PS50969">
    <property type="entry name" value="FCP1"/>
    <property type="match status" value="1"/>
</dbReference>
<sequence>MLLRFPASLHYPITVTELLKQPNDNVERFAPLFSYFYKTTVTEGDDLGNEVQVEKTFPTRFESTVEGTLVRWKIQKGAVVTNPNEEIADIKEPCSHSVQFGGMCVNCGKDMTELSYNTDQLDTTRATINMVHNNVSLTVSQDEATKADDEAKRRLLASRKLSLVVDLDQTIIHATVDPTVADWQKDEENPNHDAVKDVRSFLLKDDGPERKGCWYYIKLRPHLNKFLENVSKIYELHIYTMGTRAYAKNIADIIDPQHKIFGDRILSRDESGSMTAKNLQRLFPVDTKMVVIIDDRGDVWKWSPNLIKVTPYDFFVGIGDINSSFLPKKPGPKPSLKSAPIVTLRPIQDLTEGAAIPEPEPKTNGDTTHHTDTSSTEEIDSPAISNVSPLEQLVAMGGSDDASIREAQTISQDEALAAQLEERPLLQKQKQLEAEDAATEAAAAKEDGDAPHTSQPSEVSSVSSDQDKPKHNLLQDHDRELYQLEDSLRKVHTEFFTIYNSQLANAQGGRLGQLRGGQKQKASGPTDKSDLDLVPDIKVVLPAVKAKALAGAVIVFSGVIPLGLDVGTTDIAILAQSFGARIEDNVNRNTTHVVAARNRTLKVRKALKRGKGRIKIVNPQWLTDSINSWEKKDEKSYLLDIDEGRSGPTDDDNILSESESPANETDNDTDSSTSKKPSSRPTLHLKTASNADDTDSDVEGGLPSDLDIDDSSPIGGDNEDWSAMNDELADFLGSDVGESDDDANSVASGDSFGSSKLSVRMSRKRAREEIDSGGESEDGTEAKVKKKQKGLTSLSQEVSAEVEEGEENGANGVPNDDEDNDEESHEEGDGWSDFEGDLEEELDKAASEDVVEEDHPNGEG</sequence>
<dbReference type="InterPro" id="IPR039189">
    <property type="entry name" value="Fcp1"/>
</dbReference>
<dbReference type="InterPro" id="IPR001357">
    <property type="entry name" value="BRCT_dom"/>
</dbReference>
<comment type="caution">
    <text evidence="10">The sequence shown here is derived from an EMBL/GenBank/DDBJ whole genome shotgun (WGS) entry which is preliminary data.</text>
</comment>
<keyword evidence="11" id="KW-1185">Reference proteome</keyword>
<evidence type="ECO:0000256" key="7">
    <source>
        <dbReference type="SAM" id="MobiDB-lite"/>
    </source>
</evidence>
<dbReference type="Gene3D" id="3.40.50.10190">
    <property type="entry name" value="BRCT domain"/>
    <property type="match status" value="1"/>
</dbReference>
<evidence type="ECO:0000256" key="1">
    <source>
        <dbReference type="ARBA" id="ARBA00004123"/>
    </source>
</evidence>
<evidence type="ECO:0000256" key="6">
    <source>
        <dbReference type="RuleBase" id="RU366066"/>
    </source>
</evidence>
<feature type="region of interest" description="Disordered" evidence="7">
    <location>
        <begin position="430"/>
        <end position="476"/>
    </location>
</feature>
<evidence type="ECO:0000259" key="8">
    <source>
        <dbReference type="PROSITE" id="PS50172"/>
    </source>
</evidence>
<proteinExistence type="predicted"/>
<dbReference type="Gene3D" id="3.40.50.1000">
    <property type="entry name" value="HAD superfamily/HAD-like"/>
    <property type="match status" value="1"/>
</dbReference>
<protein>
    <recommendedName>
        <fullName evidence="6">RNA polymerase II subunit A C-terminal domain phosphatase</fullName>
        <ecNumber evidence="6">3.1.3.16</ecNumber>
    </recommendedName>
</protein>
<feature type="compositionally biased region" description="Polar residues" evidence="7">
    <location>
        <begin position="675"/>
        <end position="691"/>
    </location>
</feature>
<evidence type="ECO:0000256" key="2">
    <source>
        <dbReference type="ARBA" id="ARBA00022801"/>
    </source>
</evidence>
<name>A0ABR4A232_9LECA</name>
<comment type="subcellular location">
    <subcellularLocation>
        <location evidence="1 6">Nucleus</location>
    </subcellularLocation>
</comment>
<dbReference type="PROSITE" id="PS50172">
    <property type="entry name" value="BRCT"/>
    <property type="match status" value="1"/>
</dbReference>
<feature type="compositionally biased region" description="Low complexity" evidence="7">
    <location>
        <begin position="454"/>
        <end position="464"/>
    </location>
</feature>
<feature type="compositionally biased region" description="Basic and acidic residues" evidence="7">
    <location>
        <begin position="465"/>
        <end position="476"/>
    </location>
</feature>
<evidence type="ECO:0000256" key="5">
    <source>
        <dbReference type="ARBA" id="ARBA00048336"/>
    </source>
</evidence>
<dbReference type="EC" id="3.1.3.16" evidence="6"/>
<reference evidence="10 11" key="1">
    <citation type="submission" date="2024-09" db="EMBL/GenBank/DDBJ databases">
        <title>Rethinking Asexuality: The Enigmatic Case of Functional Sexual Genes in Lepraria (Stereocaulaceae).</title>
        <authorList>
            <person name="Doellman M."/>
            <person name="Sun Y."/>
            <person name="Barcenas-Pena A."/>
            <person name="Lumbsch H.T."/>
            <person name="Grewe F."/>
        </authorList>
    </citation>
    <scope>NUCLEOTIDE SEQUENCE [LARGE SCALE GENOMIC DNA]</scope>
    <source>
        <strain evidence="10 11">Mercado 3170</strain>
    </source>
</reference>
<comment type="catalytic activity">
    <reaction evidence="4 6">
        <text>O-phospho-L-seryl-[protein] + H2O = L-seryl-[protein] + phosphate</text>
        <dbReference type="Rhea" id="RHEA:20629"/>
        <dbReference type="Rhea" id="RHEA-COMP:9863"/>
        <dbReference type="Rhea" id="RHEA-COMP:11604"/>
        <dbReference type="ChEBI" id="CHEBI:15377"/>
        <dbReference type="ChEBI" id="CHEBI:29999"/>
        <dbReference type="ChEBI" id="CHEBI:43474"/>
        <dbReference type="ChEBI" id="CHEBI:83421"/>
        <dbReference type="EC" id="3.1.3.16"/>
    </reaction>
</comment>
<dbReference type="CDD" id="cd07521">
    <property type="entry name" value="HAD_FCP1-like"/>
    <property type="match status" value="1"/>
</dbReference>
<gene>
    <name evidence="10" type="ORF">N7G274_007821</name>
</gene>
<dbReference type="NCBIfam" id="TIGR02250">
    <property type="entry name" value="FCP1_euk"/>
    <property type="match status" value="1"/>
</dbReference>
<dbReference type="InterPro" id="IPR036420">
    <property type="entry name" value="BRCT_dom_sf"/>
</dbReference>
<dbReference type="InterPro" id="IPR023214">
    <property type="entry name" value="HAD_sf"/>
</dbReference>
<dbReference type="PANTHER" id="PTHR23081:SF36">
    <property type="entry name" value="RNA POLYMERASE II SUBUNIT A C-TERMINAL DOMAIN PHOSPHATASE"/>
    <property type="match status" value="1"/>
</dbReference>
<feature type="region of interest" description="Disordered" evidence="7">
    <location>
        <begin position="640"/>
        <end position="860"/>
    </location>
</feature>
<keyword evidence="2 6" id="KW-0378">Hydrolase</keyword>
<dbReference type="InterPro" id="IPR011947">
    <property type="entry name" value="FCP1_euk"/>
</dbReference>
<feature type="compositionally biased region" description="Low complexity" evidence="7">
    <location>
        <begin position="700"/>
        <end position="716"/>
    </location>
</feature>
<evidence type="ECO:0000259" key="9">
    <source>
        <dbReference type="PROSITE" id="PS50969"/>
    </source>
</evidence>
<evidence type="ECO:0000256" key="4">
    <source>
        <dbReference type="ARBA" id="ARBA00047761"/>
    </source>
</evidence>
<feature type="compositionally biased region" description="Polar residues" evidence="7">
    <location>
        <begin position="655"/>
        <end position="664"/>
    </location>
</feature>
<evidence type="ECO:0000313" key="11">
    <source>
        <dbReference type="Proteomes" id="UP001590950"/>
    </source>
</evidence>
<comment type="function">
    <text evidence="6">This promotes the activity of RNA polymerase II.</text>
</comment>
<dbReference type="SUPFAM" id="SSF52113">
    <property type="entry name" value="BRCT domain"/>
    <property type="match status" value="1"/>
</dbReference>
<feature type="compositionally biased region" description="Basic and acidic residues" evidence="7">
    <location>
        <begin position="359"/>
        <end position="372"/>
    </location>
</feature>
<evidence type="ECO:0000256" key="3">
    <source>
        <dbReference type="ARBA" id="ARBA00023242"/>
    </source>
</evidence>
<feature type="region of interest" description="Disordered" evidence="7">
    <location>
        <begin position="352"/>
        <end position="385"/>
    </location>
</feature>
<dbReference type="CDD" id="cd17729">
    <property type="entry name" value="BRCT_CTDP1"/>
    <property type="match status" value="1"/>
</dbReference>
<feature type="compositionally biased region" description="Polar residues" evidence="7">
    <location>
        <begin position="745"/>
        <end position="757"/>
    </location>
</feature>
<keyword evidence="3 6" id="KW-0539">Nucleus</keyword>
<dbReference type="SMART" id="SM00292">
    <property type="entry name" value="BRCT"/>
    <property type="match status" value="1"/>
</dbReference>
<dbReference type="SMART" id="SM00577">
    <property type="entry name" value="CPDc"/>
    <property type="match status" value="1"/>
</dbReference>
<dbReference type="Pfam" id="PF03031">
    <property type="entry name" value="NIF"/>
    <property type="match status" value="1"/>
</dbReference>
<organism evidence="10 11">
    <name type="scientific">Stereocaulon virgatum</name>
    <dbReference type="NCBI Taxonomy" id="373712"/>
    <lineage>
        <taxon>Eukaryota</taxon>
        <taxon>Fungi</taxon>
        <taxon>Dikarya</taxon>
        <taxon>Ascomycota</taxon>
        <taxon>Pezizomycotina</taxon>
        <taxon>Lecanoromycetes</taxon>
        <taxon>OSLEUM clade</taxon>
        <taxon>Lecanoromycetidae</taxon>
        <taxon>Lecanorales</taxon>
        <taxon>Lecanorineae</taxon>
        <taxon>Stereocaulaceae</taxon>
        <taxon>Stereocaulon</taxon>
    </lineage>
</organism>
<dbReference type="InterPro" id="IPR004274">
    <property type="entry name" value="FCP1_dom"/>
</dbReference>
<feature type="domain" description="FCP1 homology" evidence="9">
    <location>
        <begin position="156"/>
        <end position="339"/>
    </location>
</feature>
<dbReference type="Pfam" id="PF00533">
    <property type="entry name" value="BRCT"/>
    <property type="match status" value="1"/>
</dbReference>
<dbReference type="EMBL" id="JBEFKJ010000025">
    <property type="protein sequence ID" value="KAL2039549.1"/>
    <property type="molecule type" value="Genomic_DNA"/>
</dbReference>
<dbReference type="Proteomes" id="UP001590950">
    <property type="component" value="Unassembled WGS sequence"/>
</dbReference>
<dbReference type="SUPFAM" id="SSF56784">
    <property type="entry name" value="HAD-like"/>
    <property type="match status" value="1"/>
</dbReference>